<dbReference type="Pfam" id="PF00704">
    <property type="entry name" value="Glyco_hydro_18"/>
    <property type="match status" value="1"/>
</dbReference>
<dbReference type="InterPro" id="IPR029070">
    <property type="entry name" value="Chitinase_insertion_sf"/>
</dbReference>
<dbReference type="AlphaFoldDB" id="A0A433Y619"/>
<reference evidence="4 5" key="1">
    <citation type="submission" date="2018-12" db="EMBL/GenBank/DDBJ databases">
        <authorList>
            <person name="Sun L."/>
            <person name="Chen Z."/>
        </authorList>
    </citation>
    <scope>NUCLEOTIDE SEQUENCE [LARGE SCALE GENOMIC DNA]</scope>
    <source>
        <strain evidence="4 5">DSM 15890</strain>
    </source>
</reference>
<organism evidence="4 5">
    <name type="scientific">Paenibacillus anaericanus</name>
    <dbReference type="NCBI Taxonomy" id="170367"/>
    <lineage>
        <taxon>Bacteria</taxon>
        <taxon>Bacillati</taxon>
        <taxon>Bacillota</taxon>
        <taxon>Bacilli</taxon>
        <taxon>Bacillales</taxon>
        <taxon>Paenibacillaceae</taxon>
        <taxon>Paenibacillus</taxon>
    </lineage>
</organism>
<dbReference type="Gene3D" id="2.30.30.40">
    <property type="entry name" value="SH3 Domains"/>
    <property type="match status" value="1"/>
</dbReference>
<dbReference type="InterPro" id="IPR003646">
    <property type="entry name" value="SH3-like_bac-type"/>
</dbReference>
<dbReference type="InterPro" id="IPR012854">
    <property type="entry name" value="Cu_amine_oxidase-like_N"/>
</dbReference>
<feature type="domain" description="SH3b" evidence="2">
    <location>
        <begin position="167"/>
        <end position="233"/>
    </location>
</feature>
<dbReference type="Gene3D" id="3.20.20.80">
    <property type="entry name" value="Glycosidases"/>
    <property type="match status" value="1"/>
</dbReference>
<name>A0A433Y619_9BACL</name>
<keyword evidence="1" id="KW-1133">Transmembrane helix</keyword>
<accession>A0A433Y619</accession>
<dbReference type="Gene3D" id="3.30.457.10">
    <property type="entry name" value="Copper amine oxidase-like, N-terminal domain"/>
    <property type="match status" value="1"/>
</dbReference>
<dbReference type="GO" id="GO:0005975">
    <property type="term" value="P:carbohydrate metabolic process"/>
    <property type="evidence" value="ECO:0007669"/>
    <property type="project" value="InterPro"/>
</dbReference>
<dbReference type="OrthoDB" id="9775889at2"/>
<dbReference type="PROSITE" id="PS51781">
    <property type="entry name" value="SH3B"/>
    <property type="match status" value="1"/>
</dbReference>
<dbReference type="SMART" id="SM00636">
    <property type="entry name" value="Glyco_18"/>
    <property type="match status" value="1"/>
</dbReference>
<keyword evidence="1" id="KW-0472">Membrane</keyword>
<dbReference type="SUPFAM" id="SSF55383">
    <property type="entry name" value="Copper amine oxidase, domain N"/>
    <property type="match status" value="1"/>
</dbReference>
<gene>
    <name evidence="4" type="ORF">EJP82_18205</name>
</gene>
<dbReference type="GO" id="GO:0016787">
    <property type="term" value="F:hydrolase activity"/>
    <property type="evidence" value="ECO:0007669"/>
    <property type="project" value="UniProtKB-KW"/>
</dbReference>
<protein>
    <submittedName>
        <fullName evidence="4">Glycosyl hydrolase</fullName>
    </submittedName>
</protein>
<keyword evidence="5" id="KW-1185">Reference proteome</keyword>
<proteinExistence type="predicted"/>
<evidence type="ECO:0000259" key="2">
    <source>
        <dbReference type="PROSITE" id="PS51781"/>
    </source>
</evidence>
<sequence length="570" mass="63809">MRRKGSRGKSRVKWFFGLIILLAGAYWIASVILPSREHVTPEWQSTHTQPIFANGELMDWEAVGSGDGLKLPLPVIQSVIDSNIRYEEDTKSVILTTSRKLVFLKTDEKTGKINNKPIQLSFAPEEKDGILYLPAHLLSEIYGAEIHEDAQSGTVLLLKAGDSVQNAVVQSTSGKQDSTVPLRQGNNIHTPILADMPEGTNLRILDTKDDWYYAQMDNGYTGFVQTKDVSLGELRTVPLVEQDLSPAKEKWKSKTVNLTWEAVYQVAPKPASFDAMPGVNVVSPTWFSLMDGDGNVRSKADNAYVKWAHGKGMQVWGLFSNSFEPDLTTEALSNFENRINTILQMLQYAKIFDLDGINIDYENVYTKDGDNLTQFMRELWPLAQEQGLVVSIDVTPKSNSEMWSAFLDRRALSEVVDYLIVMAYDEHWAASPVAGSVASLPWVSSSITRILEEDDVSPEKLIMAIPLYTRVWTETEKDGKTVVSSKAIGMKKAKEIIKEKKLKPQFSKETGQNYVEYSEDGALCRIWLEDEESLAKRVVLAKSFNLAGIATWTRSFASAEAWNVLSEISE</sequence>
<dbReference type="PROSITE" id="PS51910">
    <property type="entry name" value="GH18_2"/>
    <property type="match status" value="1"/>
</dbReference>
<dbReference type="Proteomes" id="UP000279446">
    <property type="component" value="Unassembled WGS sequence"/>
</dbReference>
<feature type="transmembrane region" description="Helical" evidence="1">
    <location>
        <begin position="12"/>
        <end position="33"/>
    </location>
</feature>
<keyword evidence="1" id="KW-0812">Transmembrane</keyword>
<dbReference type="InterPro" id="IPR011583">
    <property type="entry name" value="Chitinase_II/V-like_cat"/>
</dbReference>
<dbReference type="PANTHER" id="PTHR46066:SF2">
    <property type="entry name" value="CHITINASE DOMAIN-CONTAINING PROTEIN 1"/>
    <property type="match status" value="1"/>
</dbReference>
<evidence type="ECO:0000256" key="1">
    <source>
        <dbReference type="SAM" id="Phobius"/>
    </source>
</evidence>
<dbReference type="PANTHER" id="PTHR46066">
    <property type="entry name" value="CHITINASE DOMAIN-CONTAINING PROTEIN 1 FAMILY MEMBER"/>
    <property type="match status" value="1"/>
</dbReference>
<dbReference type="InterPro" id="IPR017853">
    <property type="entry name" value="GH"/>
</dbReference>
<feature type="domain" description="GH18" evidence="3">
    <location>
        <begin position="254"/>
        <end position="570"/>
    </location>
</feature>
<comment type="caution">
    <text evidence="4">The sequence shown here is derived from an EMBL/GenBank/DDBJ whole genome shotgun (WGS) entry which is preliminary data.</text>
</comment>
<evidence type="ECO:0000313" key="5">
    <source>
        <dbReference type="Proteomes" id="UP000279446"/>
    </source>
</evidence>
<dbReference type="Pfam" id="PF07833">
    <property type="entry name" value="Cu_amine_oxidN1"/>
    <property type="match status" value="1"/>
</dbReference>
<dbReference type="InterPro" id="IPR036582">
    <property type="entry name" value="Mao_N_sf"/>
</dbReference>
<dbReference type="InterPro" id="IPR001223">
    <property type="entry name" value="Glyco_hydro18_cat"/>
</dbReference>
<evidence type="ECO:0000313" key="4">
    <source>
        <dbReference type="EMBL" id="RUT43994.1"/>
    </source>
</evidence>
<dbReference type="Gene3D" id="3.10.50.10">
    <property type="match status" value="1"/>
</dbReference>
<keyword evidence="4" id="KW-0378">Hydrolase</keyword>
<dbReference type="SUPFAM" id="SSF51445">
    <property type="entry name" value="(Trans)glycosidases"/>
    <property type="match status" value="1"/>
</dbReference>
<dbReference type="EMBL" id="RZNY01000016">
    <property type="protein sequence ID" value="RUT43994.1"/>
    <property type="molecule type" value="Genomic_DNA"/>
</dbReference>
<dbReference type="GO" id="GO:0008061">
    <property type="term" value="F:chitin binding"/>
    <property type="evidence" value="ECO:0007669"/>
    <property type="project" value="InterPro"/>
</dbReference>
<evidence type="ECO:0000259" key="3">
    <source>
        <dbReference type="PROSITE" id="PS51910"/>
    </source>
</evidence>